<reference evidence="2 3" key="1">
    <citation type="journal article" date="2007" name="Proc. Natl. Acad. Sci. U.S.A.">
        <title>The genome of Syntrophus aciditrophicus: life at the thermodynamic limit of microbial growth.</title>
        <authorList>
            <person name="McInerney M.J."/>
            <person name="Rohlin L."/>
            <person name="Mouttaki H."/>
            <person name="Kim U."/>
            <person name="Krupp R.S."/>
            <person name="Rios-Hernandez L."/>
            <person name="Sieber J."/>
            <person name="Struchtemeyer C.G."/>
            <person name="Bhattacharyya A."/>
            <person name="Campbell J.W."/>
            <person name="Gunsalus R.P."/>
        </authorList>
    </citation>
    <scope>NUCLEOTIDE SEQUENCE [LARGE SCALE GENOMIC DNA]</scope>
    <source>
        <strain evidence="2 3">SB</strain>
    </source>
</reference>
<proteinExistence type="predicted"/>
<dbReference type="eggNOG" id="COG0714">
    <property type="taxonomic scope" value="Bacteria"/>
</dbReference>
<protein>
    <submittedName>
        <fullName evidence="2">Predicted ATPase with chaperone activity</fullName>
    </submittedName>
</protein>
<dbReference type="Proteomes" id="UP000001933">
    <property type="component" value="Chromosome"/>
</dbReference>
<gene>
    <name evidence="2" type="ORF">SYN_00051</name>
</gene>
<dbReference type="InterPro" id="IPR037257">
    <property type="entry name" value="T2SS_E_N_sf"/>
</dbReference>
<dbReference type="KEGG" id="sat:SYN_00051"/>
<dbReference type="InParanoid" id="Q2LTF0"/>
<name>Q2LTF0_SYNAS</name>
<evidence type="ECO:0000313" key="2">
    <source>
        <dbReference type="EMBL" id="ABC77363.1"/>
    </source>
</evidence>
<sequence>MNQLGSRLIQEGLITEQELSEALERQQQQGGRIGQNLVDLGFVKEEDLQRFFQAAPPIPTTIEETGLDMGFITELIMKHTLFMGEFKLSEVAERTKLSMAITQQAIEILRRDKFVEVTGGAGYASITYNFKQTDRGKEWATELTNLCHYVGPAPVTLDAYRRMVEIQSVKNVIVDEESVKKAFNHLIITEDILKRLGPAMSSGRAIFLYGPPGNGKTAIAETIGRILPDTVLIPYAVTVGGQIINVFDPVNHFPIEDSGSQGNIDPRWVLIKRPVIITGGELNMRMLDLDFNSISKFYEASLQMKANNGLFIIDDFGRQQIDPQNLLNRWIVPLDRRIDFMNLHTGMKFSIPFDMLVIFSTNLEPKSLVDEAFLRRIHYKIKIDHPTEREYYAIFKLVCRANGVTFNQEVFEYLVENYYRKLGVDFNACHPRDIIEHVLTNSRYHRKPPELTRENIDIAWENHFVDM</sequence>
<organism evidence="2 3">
    <name type="scientific">Syntrophus aciditrophicus (strain SB)</name>
    <dbReference type="NCBI Taxonomy" id="56780"/>
    <lineage>
        <taxon>Bacteria</taxon>
        <taxon>Pseudomonadati</taxon>
        <taxon>Thermodesulfobacteriota</taxon>
        <taxon>Syntrophia</taxon>
        <taxon>Syntrophales</taxon>
        <taxon>Syntrophaceae</taxon>
        <taxon>Syntrophus</taxon>
    </lineage>
</organism>
<dbReference type="SUPFAM" id="SSF160246">
    <property type="entry name" value="EspE N-terminal domain-like"/>
    <property type="match status" value="1"/>
</dbReference>
<dbReference type="EMBL" id="CP000252">
    <property type="protein sequence ID" value="ABC77363.1"/>
    <property type="molecule type" value="Genomic_DNA"/>
</dbReference>
<dbReference type="SUPFAM" id="SSF52540">
    <property type="entry name" value="P-loop containing nucleoside triphosphate hydrolases"/>
    <property type="match status" value="1"/>
</dbReference>
<dbReference type="SMART" id="SM00382">
    <property type="entry name" value="AAA"/>
    <property type="match status" value="1"/>
</dbReference>
<dbReference type="RefSeq" id="WP_011417385.1">
    <property type="nucleotide sequence ID" value="NC_007759.1"/>
</dbReference>
<accession>Q2LTF0</accession>
<dbReference type="Gene3D" id="1.10.8.60">
    <property type="match status" value="1"/>
</dbReference>
<dbReference type="InterPro" id="IPR027417">
    <property type="entry name" value="P-loop_NTPase"/>
</dbReference>
<evidence type="ECO:0000313" key="3">
    <source>
        <dbReference type="Proteomes" id="UP000001933"/>
    </source>
</evidence>
<keyword evidence="3" id="KW-1185">Reference proteome</keyword>
<dbReference type="OrthoDB" id="9783370at2"/>
<dbReference type="HOGENOM" id="CLU_029703_1_0_7"/>
<dbReference type="CDD" id="cd00009">
    <property type="entry name" value="AAA"/>
    <property type="match status" value="1"/>
</dbReference>
<dbReference type="Gene3D" id="3.40.50.300">
    <property type="entry name" value="P-loop containing nucleotide triphosphate hydrolases"/>
    <property type="match status" value="2"/>
</dbReference>
<dbReference type="InterPro" id="IPR003593">
    <property type="entry name" value="AAA+_ATPase"/>
</dbReference>
<dbReference type="STRING" id="56780.SYN_00051"/>
<evidence type="ECO:0000259" key="1">
    <source>
        <dbReference type="SMART" id="SM00382"/>
    </source>
</evidence>
<dbReference type="AlphaFoldDB" id="Q2LTF0"/>
<feature type="domain" description="AAA+ ATPase" evidence="1">
    <location>
        <begin position="202"/>
        <end position="384"/>
    </location>
</feature>